<keyword evidence="6 8" id="KW-0446">Lipid-binding</keyword>
<dbReference type="InterPro" id="IPR012762">
    <property type="entry name" value="Ubiq_biosynth_COQ9"/>
</dbReference>
<evidence type="ECO:0000256" key="8">
    <source>
        <dbReference type="RuleBase" id="RU366063"/>
    </source>
</evidence>
<dbReference type="GO" id="GO:0005743">
    <property type="term" value="C:mitochondrial inner membrane"/>
    <property type="evidence" value="ECO:0007669"/>
    <property type="project" value="TreeGrafter"/>
</dbReference>
<dbReference type="Pfam" id="PF08511">
    <property type="entry name" value="COQ9"/>
    <property type="match status" value="1"/>
</dbReference>
<dbReference type="AlphaFoldDB" id="A0AAW1CVU4"/>
<dbReference type="PANTHER" id="PTHR21427:SF19">
    <property type="entry name" value="UBIQUINONE BIOSYNTHESIS PROTEIN COQ9, MITOCHONDRIAL"/>
    <property type="match status" value="1"/>
</dbReference>
<evidence type="ECO:0000256" key="3">
    <source>
        <dbReference type="ARBA" id="ARBA00010766"/>
    </source>
</evidence>
<comment type="pathway">
    <text evidence="2 8">Cofactor biosynthesis; ubiquinone biosynthesis.</text>
</comment>
<name>A0AAW1CVU4_9HEMI</name>
<dbReference type="GO" id="GO:0006744">
    <property type="term" value="P:ubiquinone biosynthetic process"/>
    <property type="evidence" value="ECO:0007669"/>
    <property type="project" value="UniProtKB-UniRule"/>
</dbReference>
<evidence type="ECO:0000313" key="11">
    <source>
        <dbReference type="Proteomes" id="UP001461498"/>
    </source>
</evidence>
<keyword evidence="7 8" id="KW-0496">Mitochondrion</keyword>
<dbReference type="InterPro" id="IPR013718">
    <property type="entry name" value="COQ9_C"/>
</dbReference>
<comment type="similarity">
    <text evidence="3 8">Belongs to the COQ9 family.</text>
</comment>
<evidence type="ECO:0000256" key="5">
    <source>
        <dbReference type="ARBA" id="ARBA00022946"/>
    </source>
</evidence>
<comment type="caution">
    <text evidence="10">The sequence shown here is derived from an EMBL/GenBank/DDBJ whole genome shotgun (WGS) entry which is preliminary data.</text>
</comment>
<dbReference type="Proteomes" id="UP001461498">
    <property type="component" value="Unassembled WGS sequence"/>
</dbReference>
<evidence type="ECO:0000256" key="1">
    <source>
        <dbReference type="ARBA" id="ARBA00004173"/>
    </source>
</evidence>
<accession>A0AAW1CVU4</accession>
<keyword evidence="4 8" id="KW-0831">Ubiquinone biosynthesis</keyword>
<dbReference type="NCBIfam" id="TIGR02396">
    <property type="entry name" value="diverge_rpsU"/>
    <property type="match status" value="1"/>
</dbReference>
<dbReference type="EMBL" id="JAPXFL010000008">
    <property type="protein sequence ID" value="KAK9502571.1"/>
    <property type="molecule type" value="Genomic_DNA"/>
</dbReference>
<comment type="subcellular location">
    <subcellularLocation>
        <location evidence="1 8">Mitochondrion</location>
    </subcellularLocation>
</comment>
<evidence type="ECO:0000256" key="7">
    <source>
        <dbReference type="ARBA" id="ARBA00023128"/>
    </source>
</evidence>
<sequence length="275" mass="31322">MARNIFSYASMRNIIFSCSSVNGCRHRLYCTGSPPDANKSESSQTPKEQADVNDVLLKKQILDSALKFVQINGWTKTSISLGAEVLGYPGVIHGMFPKGGFELIQHFYLTSNEKLIDFLKERTETTPILQNNDLSRKLVRDAIENRLRMILPYIGRWPEALAIMSQPQNVPTSLANLLTMVDDICYFAGDRSVNMNWYTRRIGLAGLYKATELYMLQDSSEDYINTWGFLSRRIEEVEQLNAYLMQTENASQFAKQFATATFTTARNILGLNWNR</sequence>
<dbReference type="GO" id="GO:0008289">
    <property type="term" value="F:lipid binding"/>
    <property type="evidence" value="ECO:0007669"/>
    <property type="project" value="UniProtKB-UniRule"/>
</dbReference>
<evidence type="ECO:0000256" key="4">
    <source>
        <dbReference type="ARBA" id="ARBA00022688"/>
    </source>
</evidence>
<keyword evidence="5" id="KW-0809">Transit peptide</keyword>
<comment type="function">
    <text evidence="8">Membrane-associated protein that warps the membrane surface to access and bind aromatic isoprenes with high specificity, including ubiquinone (CoQ) isoprene intermediates and presents them directly to Coq7, therefore facilitating the Coq7-mediated hydroxylase step. Participates in the biosynthesis of coenzyme Q, also named ubiquinone, an essential lipid-soluble electron transporter for aerobic cellular respiration.</text>
</comment>
<dbReference type="PANTHER" id="PTHR21427">
    <property type="entry name" value="UBIQUINONE BIOSYNTHESIS PROTEIN COQ9, MITOCHONDRIAL"/>
    <property type="match status" value="1"/>
</dbReference>
<evidence type="ECO:0000313" key="10">
    <source>
        <dbReference type="EMBL" id="KAK9502571.1"/>
    </source>
</evidence>
<evidence type="ECO:0000259" key="9">
    <source>
        <dbReference type="Pfam" id="PF08511"/>
    </source>
</evidence>
<evidence type="ECO:0000256" key="6">
    <source>
        <dbReference type="ARBA" id="ARBA00023121"/>
    </source>
</evidence>
<evidence type="ECO:0000256" key="2">
    <source>
        <dbReference type="ARBA" id="ARBA00004749"/>
    </source>
</evidence>
<feature type="domain" description="COQ9 C-terminal" evidence="9">
    <location>
        <begin position="170"/>
        <end position="240"/>
    </location>
</feature>
<reference evidence="10 11" key="1">
    <citation type="submission" date="2022-12" db="EMBL/GenBank/DDBJ databases">
        <title>Chromosome-level genome assembly of true bugs.</title>
        <authorList>
            <person name="Ma L."/>
            <person name="Li H."/>
        </authorList>
    </citation>
    <scope>NUCLEOTIDE SEQUENCE [LARGE SCALE GENOMIC DNA]</scope>
    <source>
        <strain evidence="10">Lab_2022b</strain>
    </source>
</reference>
<keyword evidence="11" id="KW-1185">Reference proteome</keyword>
<organism evidence="10 11">
    <name type="scientific">Rhynocoris fuscipes</name>
    <dbReference type="NCBI Taxonomy" id="488301"/>
    <lineage>
        <taxon>Eukaryota</taxon>
        <taxon>Metazoa</taxon>
        <taxon>Ecdysozoa</taxon>
        <taxon>Arthropoda</taxon>
        <taxon>Hexapoda</taxon>
        <taxon>Insecta</taxon>
        <taxon>Pterygota</taxon>
        <taxon>Neoptera</taxon>
        <taxon>Paraneoptera</taxon>
        <taxon>Hemiptera</taxon>
        <taxon>Heteroptera</taxon>
        <taxon>Panheteroptera</taxon>
        <taxon>Cimicomorpha</taxon>
        <taxon>Reduviidae</taxon>
        <taxon>Harpactorinae</taxon>
        <taxon>Harpactorini</taxon>
        <taxon>Rhynocoris</taxon>
    </lineage>
</organism>
<protein>
    <recommendedName>
        <fullName evidence="8">Ubiquinone biosynthesis protein</fullName>
    </recommendedName>
</protein>
<dbReference type="Gene3D" id="1.10.357.10">
    <property type="entry name" value="Tetracycline Repressor, domain 2"/>
    <property type="match status" value="1"/>
</dbReference>
<proteinExistence type="inferred from homology"/>
<gene>
    <name evidence="10" type="ORF">O3M35_011322</name>
</gene>
<dbReference type="FunFam" id="1.10.357.10:FF:000004">
    <property type="entry name" value="Ubiquinone biosynthesis protein COQ9, mitochondrial"/>
    <property type="match status" value="1"/>
</dbReference>